<dbReference type="SMART" id="SM01372">
    <property type="entry name" value="E2F_TDP"/>
    <property type="match status" value="1"/>
</dbReference>
<dbReference type="InterPro" id="IPR036390">
    <property type="entry name" value="WH_DNA-bd_sf"/>
</dbReference>
<dbReference type="PANTHER" id="PTHR12081:SF35">
    <property type="entry name" value="TRANSCRIPTION FACTOR E2F5"/>
    <property type="match status" value="1"/>
</dbReference>
<dbReference type="GO" id="GO:0000981">
    <property type="term" value="F:DNA-binding transcription factor activity, RNA polymerase II-specific"/>
    <property type="evidence" value="ECO:0007669"/>
    <property type="project" value="TreeGrafter"/>
</dbReference>
<reference evidence="9" key="1">
    <citation type="submission" date="2025-08" db="UniProtKB">
        <authorList>
            <consortium name="Ensembl"/>
        </authorList>
    </citation>
    <scope>IDENTIFICATION</scope>
</reference>
<dbReference type="GO" id="GO:0090575">
    <property type="term" value="C:RNA polymerase II transcription regulator complex"/>
    <property type="evidence" value="ECO:0007669"/>
    <property type="project" value="TreeGrafter"/>
</dbReference>
<evidence type="ECO:0000256" key="1">
    <source>
        <dbReference type="ARBA" id="ARBA00010940"/>
    </source>
</evidence>
<dbReference type="Ensembl" id="ENSOSIT00000007619.1">
    <property type="protein sequence ID" value="ENSOSIP00000007137.1"/>
    <property type="gene ID" value="ENSOSIG00000004734.1"/>
</dbReference>
<dbReference type="Pfam" id="PF02319">
    <property type="entry name" value="WHD_E2F_TDP"/>
    <property type="match status" value="1"/>
</dbReference>
<dbReference type="Gene3D" id="1.10.10.10">
    <property type="entry name" value="Winged helix-like DNA-binding domain superfamily/Winged helix DNA-binding domain"/>
    <property type="match status" value="1"/>
</dbReference>
<keyword evidence="3 5" id="KW-0238">DNA-binding</keyword>
<keyword evidence="2 5" id="KW-0805">Transcription regulation</keyword>
<dbReference type="CDD" id="cd14660">
    <property type="entry name" value="E2F_DD"/>
    <property type="match status" value="1"/>
</dbReference>
<evidence type="ECO:0000256" key="5">
    <source>
        <dbReference type="RuleBase" id="RU003796"/>
    </source>
</evidence>
<accession>A0A8C7X2M6</accession>
<evidence type="ECO:0000256" key="2">
    <source>
        <dbReference type="ARBA" id="ARBA00023015"/>
    </source>
</evidence>
<evidence type="ECO:0000256" key="7">
    <source>
        <dbReference type="SAM" id="MobiDB-lite"/>
    </source>
</evidence>
<feature type="compositionally biased region" description="Polar residues" evidence="7">
    <location>
        <begin position="396"/>
        <end position="406"/>
    </location>
</feature>
<organism evidence="9 10">
    <name type="scientific">Oryzias sinensis</name>
    <name type="common">Chinese medaka</name>
    <dbReference type="NCBI Taxonomy" id="183150"/>
    <lineage>
        <taxon>Eukaryota</taxon>
        <taxon>Metazoa</taxon>
        <taxon>Chordata</taxon>
        <taxon>Craniata</taxon>
        <taxon>Vertebrata</taxon>
        <taxon>Euteleostomi</taxon>
        <taxon>Actinopterygii</taxon>
        <taxon>Neopterygii</taxon>
        <taxon>Teleostei</taxon>
        <taxon>Neoteleostei</taxon>
        <taxon>Acanthomorphata</taxon>
        <taxon>Ovalentaria</taxon>
        <taxon>Atherinomorphae</taxon>
        <taxon>Beloniformes</taxon>
        <taxon>Adrianichthyidae</taxon>
        <taxon>Oryziinae</taxon>
        <taxon>Oryzias</taxon>
    </lineage>
</organism>
<proteinExistence type="inferred from homology"/>
<keyword evidence="10" id="KW-1185">Reference proteome</keyword>
<dbReference type="InterPro" id="IPR003316">
    <property type="entry name" value="E2F_WHTH_DNA-bd_dom"/>
</dbReference>
<dbReference type="SUPFAM" id="SSF46785">
    <property type="entry name" value="Winged helix' DNA-binding domain"/>
    <property type="match status" value="1"/>
</dbReference>
<reference evidence="9" key="2">
    <citation type="submission" date="2025-09" db="UniProtKB">
        <authorList>
            <consortium name="Ensembl"/>
        </authorList>
    </citation>
    <scope>IDENTIFICATION</scope>
</reference>
<dbReference type="PANTHER" id="PTHR12081">
    <property type="entry name" value="TRANSCRIPTION FACTOR E2F"/>
    <property type="match status" value="1"/>
</dbReference>
<keyword evidence="6" id="KW-0175">Coiled coil</keyword>
<feature type="region of interest" description="Disordered" evidence="7">
    <location>
        <begin position="371"/>
        <end position="406"/>
    </location>
</feature>
<dbReference type="InterPro" id="IPR015633">
    <property type="entry name" value="E2F"/>
</dbReference>
<protein>
    <submittedName>
        <fullName evidence="9">Leucine rich repeat and coiled-coil centrosomal protein 1</fullName>
    </submittedName>
</protein>
<dbReference type="InterPro" id="IPR036388">
    <property type="entry name" value="WH-like_DNA-bd_sf"/>
</dbReference>
<dbReference type="GO" id="GO:0000978">
    <property type="term" value="F:RNA polymerase II cis-regulatory region sequence-specific DNA binding"/>
    <property type="evidence" value="ECO:0007669"/>
    <property type="project" value="InterPro"/>
</dbReference>
<dbReference type="GeneTree" id="ENSGT00940000157414"/>
<evidence type="ECO:0000256" key="6">
    <source>
        <dbReference type="SAM" id="Coils"/>
    </source>
</evidence>
<comment type="subcellular location">
    <subcellularLocation>
        <location evidence="5">Nucleus</location>
    </subcellularLocation>
</comment>
<dbReference type="FunFam" id="1.10.10.10:FF:000008">
    <property type="entry name" value="E2F transcription factor 1"/>
    <property type="match status" value="1"/>
</dbReference>
<dbReference type="Pfam" id="PF16421">
    <property type="entry name" value="E2F_CC-MB"/>
    <property type="match status" value="1"/>
</dbReference>
<name>A0A8C7X2M6_9TELE</name>
<dbReference type="InterPro" id="IPR032198">
    <property type="entry name" value="E2F_CC-MB"/>
</dbReference>
<evidence type="ECO:0000313" key="9">
    <source>
        <dbReference type="Ensembl" id="ENSOSIP00000007137.1"/>
    </source>
</evidence>
<evidence type="ECO:0000256" key="3">
    <source>
        <dbReference type="ARBA" id="ARBA00023125"/>
    </source>
</evidence>
<comment type="similarity">
    <text evidence="1 5">Belongs to the E2F/DP family.</text>
</comment>
<sequence length="406" mass="43584">MGSKESARSTPRRHEKSLGLLTMKFVGLLRGSRDGVLDLKAAADSLAVKQKRRIYDITNVLEGVGLIEKKNKNIIQWRGQRSVCSQTKEVQEQVGLLKAQISQLEALEEELDQQKVCLEESIQDLSHGPISSSYTFVTHEDICRAFEGETLLAIVAPAETQLEVPVPDTGGGGQKSYQVNLRSRRAPIRVLLIDRDLDSSAPVVFPVPPSDDFCPMPTPPSTPGGLQRFTLVTPGGSAASPLCSQDSTCSDQQMAPVDLSGRAASSSDLAFPAHFPSRSSAASDQNPMDLEVQDFQAALGVGSLLKLSDGGESLKDSREELMDELISAEGEHHADLPRVLLIVRAAQIANVDKSIWMIDSLCHLTETTRKRHEGVGRPAGASFRPALTGGAAATRPSLSSSASPPC</sequence>
<dbReference type="Proteomes" id="UP000694383">
    <property type="component" value="Unplaced"/>
</dbReference>
<feature type="domain" description="E2F/DP family winged-helix DNA-binding" evidence="8">
    <location>
        <begin position="13"/>
        <end position="79"/>
    </location>
</feature>
<keyword evidence="4 5" id="KW-0804">Transcription</keyword>
<keyword evidence="5" id="KW-0539">Nucleus</keyword>
<evidence type="ECO:0000256" key="4">
    <source>
        <dbReference type="ARBA" id="ARBA00023163"/>
    </source>
</evidence>
<dbReference type="GO" id="GO:0046983">
    <property type="term" value="F:protein dimerization activity"/>
    <property type="evidence" value="ECO:0007669"/>
    <property type="project" value="InterPro"/>
</dbReference>
<evidence type="ECO:0000259" key="8">
    <source>
        <dbReference type="SMART" id="SM01372"/>
    </source>
</evidence>
<evidence type="ECO:0000313" key="10">
    <source>
        <dbReference type="Proteomes" id="UP000694383"/>
    </source>
</evidence>
<feature type="coiled-coil region" evidence="6">
    <location>
        <begin position="87"/>
        <end position="124"/>
    </location>
</feature>
<dbReference type="AlphaFoldDB" id="A0A8C7X2M6"/>
<dbReference type="InterPro" id="IPR037241">
    <property type="entry name" value="E2F-DP_heterodim"/>
</dbReference>
<dbReference type="SUPFAM" id="SSF144074">
    <property type="entry name" value="E2F-DP heterodimerization region"/>
    <property type="match status" value="1"/>
</dbReference>
<dbReference type="Gene3D" id="6.10.250.540">
    <property type="match status" value="1"/>
</dbReference>